<reference evidence="6 7" key="1">
    <citation type="submission" date="2018-04" db="EMBL/GenBank/DDBJ databases">
        <title>The genome of golden apple snail Pomacea canaliculata provides insight into stress tolerance and invasive adaptation.</title>
        <authorList>
            <person name="Liu C."/>
            <person name="Liu B."/>
            <person name="Ren Y."/>
            <person name="Zhang Y."/>
            <person name="Wang H."/>
            <person name="Li S."/>
            <person name="Jiang F."/>
            <person name="Yin L."/>
            <person name="Zhang G."/>
            <person name="Qian W."/>
            <person name="Fan W."/>
        </authorList>
    </citation>
    <scope>NUCLEOTIDE SEQUENCE [LARGE SCALE GENOMIC DNA]</scope>
    <source>
        <strain evidence="6">SZHN2017</strain>
        <tissue evidence="6">Muscle</tissue>
    </source>
</reference>
<evidence type="ECO:0000313" key="7">
    <source>
        <dbReference type="Proteomes" id="UP000245119"/>
    </source>
</evidence>
<keyword evidence="2" id="KW-0547">Nucleotide-binding</keyword>
<dbReference type="PROSITE" id="PS51720">
    <property type="entry name" value="G_AIG1"/>
    <property type="match status" value="1"/>
</dbReference>
<sequence length="228" mass="25556">MESARRDQGLTIVLFGKTGNGKSSVGNIILSTLEAREFFPIASGLASKTETIAEISAEDIKVVDIPDFTNLEVGGDDIRHEIRSLSNSLTHTQYAVLLAVRCDVRYTKEEYDIYREFKTLWGKGICSHLIVAFTFGDRQDHNLDEELETVNPELKSLLSDAGRQYVLFNDMSDSKDKKLQIENLLKEIGNLPRRRQEGVSPEQTASGMRTTEQNVVSGSTESKWCCFV</sequence>
<dbReference type="InterPro" id="IPR045058">
    <property type="entry name" value="GIMA/IAN/Toc"/>
</dbReference>
<keyword evidence="3" id="KW-0342">GTP-binding</keyword>
<accession>A0A2T7NS54</accession>
<keyword evidence="7" id="KW-1185">Reference proteome</keyword>
<dbReference type="SUPFAM" id="SSF52540">
    <property type="entry name" value="P-loop containing nucleoside triphosphate hydrolases"/>
    <property type="match status" value="1"/>
</dbReference>
<protein>
    <recommendedName>
        <fullName evidence="5">AIG1-type G domain-containing protein</fullName>
    </recommendedName>
</protein>
<dbReference type="PANTHER" id="PTHR10903:SF184">
    <property type="entry name" value="GTP-BINDING PROTEIN A"/>
    <property type="match status" value="1"/>
</dbReference>
<evidence type="ECO:0000259" key="5">
    <source>
        <dbReference type="PROSITE" id="PS51720"/>
    </source>
</evidence>
<dbReference type="EMBL" id="PZQS01000010">
    <property type="protein sequence ID" value="PVD24005.1"/>
    <property type="molecule type" value="Genomic_DNA"/>
</dbReference>
<comment type="similarity">
    <text evidence="1">Belongs to the TRAFAC class TrmE-Era-EngA-EngB-Septin-like GTPase superfamily. AIG1/Toc34/Toc159-like paraseptin GTPase family. IAN subfamily.</text>
</comment>
<organism evidence="6 7">
    <name type="scientific">Pomacea canaliculata</name>
    <name type="common">Golden apple snail</name>
    <dbReference type="NCBI Taxonomy" id="400727"/>
    <lineage>
        <taxon>Eukaryota</taxon>
        <taxon>Metazoa</taxon>
        <taxon>Spiralia</taxon>
        <taxon>Lophotrochozoa</taxon>
        <taxon>Mollusca</taxon>
        <taxon>Gastropoda</taxon>
        <taxon>Caenogastropoda</taxon>
        <taxon>Architaenioglossa</taxon>
        <taxon>Ampullarioidea</taxon>
        <taxon>Ampullariidae</taxon>
        <taxon>Pomacea</taxon>
    </lineage>
</organism>
<evidence type="ECO:0000256" key="3">
    <source>
        <dbReference type="ARBA" id="ARBA00023134"/>
    </source>
</evidence>
<feature type="compositionally biased region" description="Polar residues" evidence="4">
    <location>
        <begin position="201"/>
        <end position="213"/>
    </location>
</feature>
<dbReference type="Gene3D" id="3.40.50.300">
    <property type="entry name" value="P-loop containing nucleotide triphosphate hydrolases"/>
    <property type="match status" value="1"/>
</dbReference>
<dbReference type="Proteomes" id="UP000245119">
    <property type="component" value="Linkage Group LG10"/>
</dbReference>
<evidence type="ECO:0000256" key="2">
    <source>
        <dbReference type="ARBA" id="ARBA00022741"/>
    </source>
</evidence>
<dbReference type="AlphaFoldDB" id="A0A2T7NS54"/>
<dbReference type="InterPro" id="IPR027417">
    <property type="entry name" value="P-loop_NTPase"/>
</dbReference>
<dbReference type="STRING" id="400727.A0A2T7NS54"/>
<dbReference type="OrthoDB" id="5985928at2759"/>
<gene>
    <name evidence="6" type="ORF">C0Q70_17282</name>
</gene>
<evidence type="ECO:0000256" key="1">
    <source>
        <dbReference type="ARBA" id="ARBA00008535"/>
    </source>
</evidence>
<feature type="domain" description="AIG1-type G" evidence="5">
    <location>
        <begin position="7"/>
        <end position="209"/>
    </location>
</feature>
<feature type="region of interest" description="Disordered" evidence="4">
    <location>
        <begin position="193"/>
        <end position="213"/>
    </location>
</feature>
<evidence type="ECO:0000313" key="6">
    <source>
        <dbReference type="EMBL" id="PVD24005.1"/>
    </source>
</evidence>
<proteinExistence type="inferred from homology"/>
<dbReference type="GO" id="GO:0005525">
    <property type="term" value="F:GTP binding"/>
    <property type="evidence" value="ECO:0007669"/>
    <property type="project" value="UniProtKB-KW"/>
</dbReference>
<name>A0A2T7NS54_POMCA</name>
<evidence type="ECO:0000256" key="4">
    <source>
        <dbReference type="SAM" id="MobiDB-lite"/>
    </source>
</evidence>
<dbReference type="PANTHER" id="PTHR10903">
    <property type="entry name" value="GTPASE, IMAP FAMILY MEMBER-RELATED"/>
    <property type="match status" value="1"/>
</dbReference>
<comment type="caution">
    <text evidence="6">The sequence shown here is derived from an EMBL/GenBank/DDBJ whole genome shotgun (WGS) entry which is preliminary data.</text>
</comment>
<dbReference type="InterPro" id="IPR006703">
    <property type="entry name" value="G_AIG1"/>
</dbReference>
<dbReference type="Pfam" id="PF04548">
    <property type="entry name" value="AIG1"/>
    <property type="match status" value="1"/>
</dbReference>